<keyword evidence="1" id="KW-0677">Repeat</keyword>
<feature type="transmembrane region" description="Helical" evidence="2">
    <location>
        <begin position="7"/>
        <end position="27"/>
    </location>
</feature>
<gene>
    <name evidence="4" type="ORF">GCM10011487_39370</name>
</gene>
<evidence type="ECO:0000259" key="3">
    <source>
        <dbReference type="Pfam" id="PF13229"/>
    </source>
</evidence>
<dbReference type="SUPFAM" id="SSF51126">
    <property type="entry name" value="Pectin lyase-like"/>
    <property type="match status" value="1"/>
</dbReference>
<feature type="domain" description="Right handed beta helix" evidence="3">
    <location>
        <begin position="112"/>
        <end position="211"/>
    </location>
</feature>
<dbReference type="Pfam" id="PF13229">
    <property type="entry name" value="Beta_helix"/>
    <property type="match status" value="2"/>
</dbReference>
<name>A0A829YF45_9GAMM</name>
<evidence type="ECO:0000256" key="1">
    <source>
        <dbReference type="ARBA" id="ARBA00022737"/>
    </source>
</evidence>
<keyword evidence="5" id="KW-1185">Reference proteome</keyword>
<keyword evidence="2" id="KW-0812">Transmembrane</keyword>
<evidence type="ECO:0000313" key="4">
    <source>
        <dbReference type="EMBL" id="GFE81937.1"/>
    </source>
</evidence>
<dbReference type="PANTHER" id="PTHR22990:SF15">
    <property type="entry name" value="F-BOX ONLY PROTEIN 10"/>
    <property type="match status" value="1"/>
</dbReference>
<keyword evidence="2" id="KW-1133">Transmembrane helix</keyword>
<accession>A0A829YF45</accession>
<dbReference type="InterPro" id="IPR006626">
    <property type="entry name" value="PbH1"/>
</dbReference>
<dbReference type="RefSeq" id="WP_161813627.1">
    <property type="nucleotide sequence ID" value="NZ_BLJN01000004.1"/>
</dbReference>
<evidence type="ECO:0000256" key="2">
    <source>
        <dbReference type="SAM" id="Phobius"/>
    </source>
</evidence>
<reference evidence="5" key="1">
    <citation type="submission" date="2020-01" db="EMBL/GenBank/DDBJ databases">
        <title>'Steroidobacter agaridevorans' sp. nov., agar-degrading bacteria isolated from rhizosphere soils.</title>
        <authorList>
            <person name="Ikenaga M."/>
            <person name="Kataoka M."/>
            <person name="Murouchi A."/>
            <person name="Katsuragi S."/>
            <person name="Sakai M."/>
        </authorList>
    </citation>
    <scope>NUCLEOTIDE SEQUENCE [LARGE SCALE GENOMIC DNA]</scope>
    <source>
        <strain evidence="5">YU21-B</strain>
    </source>
</reference>
<dbReference type="EMBL" id="BLJN01000004">
    <property type="protein sequence ID" value="GFE81937.1"/>
    <property type="molecule type" value="Genomic_DNA"/>
</dbReference>
<dbReference type="InterPro" id="IPR012334">
    <property type="entry name" value="Pectin_lyas_fold"/>
</dbReference>
<dbReference type="InterPro" id="IPR051550">
    <property type="entry name" value="SCF-Subunits/Alg-Epimerases"/>
</dbReference>
<dbReference type="PANTHER" id="PTHR22990">
    <property type="entry name" value="F-BOX ONLY PROTEIN"/>
    <property type="match status" value="1"/>
</dbReference>
<dbReference type="Gene3D" id="2.160.20.10">
    <property type="entry name" value="Single-stranded right-handed beta-helix, Pectin lyase-like"/>
    <property type="match status" value="2"/>
</dbReference>
<feature type="domain" description="Right handed beta helix" evidence="3">
    <location>
        <begin position="218"/>
        <end position="362"/>
    </location>
</feature>
<evidence type="ECO:0000313" key="5">
    <source>
        <dbReference type="Proteomes" id="UP000445000"/>
    </source>
</evidence>
<protein>
    <recommendedName>
        <fullName evidence="3">Right handed beta helix domain-containing protein</fullName>
    </recommendedName>
</protein>
<comment type="caution">
    <text evidence="4">The sequence shown here is derived from an EMBL/GenBank/DDBJ whole genome shotgun (WGS) entry which is preliminary data.</text>
</comment>
<proteinExistence type="predicted"/>
<keyword evidence="2" id="KW-0472">Membrane</keyword>
<dbReference type="SMART" id="SM00710">
    <property type="entry name" value="PbH1"/>
    <property type="match status" value="7"/>
</dbReference>
<dbReference type="AlphaFoldDB" id="A0A829YF45"/>
<organism evidence="4 5">
    <name type="scientific">Steroidobacter agaridevorans</name>
    <dbReference type="NCBI Taxonomy" id="2695856"/>
    <lineage>
        <taxon>Bacteria</taxon>
        <taxon>Pseudomonadati</taxon>
        <taxon>Pseudomonadota</taxon>
        <taxon>Gammaproteobacteria</taxon>
        <taxon>Steroidobacterales</taxon>
        <taxon>Steroidobacteraceae</taxon>
        <taxon>Steroidobacter</taxon>
    </lineage>
</organism>
<dbReference type="Proteomes" id="UP000445000">
    <property type="component" value="Unassembled WGS sequence"/>
</dbReference>
<dbReference type="InterPro" id="IPR011050">
    <property type="entry name" value="Pectin_lyase_fold/virulence"/>
</dbReference>
<dbReference type="InterPro" id="IPR039448">
    <property type="entry name" value="Beta_helix"/>
</dbReference>
<sequence>MPLSRRSAVSIVVFVLLGVFVGLGYWYESRKATPGQAANAQSIDVTSAEDRGPGSLREAIFKATAATTEVTISLQVPKITLASALPPLANARGIKVVAAENGTEIDASDLPGGAVLDVSGANISIEGVRIHNCKETGIVLRAERFRLQTASIENCDVGIDVAENADQMMLERNRFARNRVGVRFAASNKNAMVVKNEFSEHRDAAIWAVRSEPDSRGGAISIRDNRFNKERIGILTANVSMIMERNELLDSQEAAMQLMGAGAVARGNRISRGAAMGIVVENGQAAVIEDNEFDGIEAYGVMLKTSADTVIRKNRIHNSGYGLAFVLGNQRSPSSAIENTIIEPKFNGIDVIGDSPILRGNQVMRPRALALKITDYQPEGGGERIRSAPFLEGNNFSIGAATVAAGDAKPKPGTVQR</sequence>